<dbReference type="CDD" id="cd01136">
    <property type="entry name" value="ATPase_flagellum-secretory_path_III"/>
    <property type="match status" value="1"/>
</dbReference>
<keyword evidence="4" id="KW-0547">Nucleotide-binding</keyword>
<protein>
    <submittedName>
        <fullName evidence="10">Flagellum-specific ATP synthase</fullName>
    </submittedName>
</protein>
<reference evidence="11" key="1">
    <citation type="journal article" date="2019" name="Int. J. Syst. Evol. Microbiol.">
        <title>The Global Catalogue of Microorganisms (GCM) 10K type strain sequencing project: providing services to taxonomists for standard genome sequencing and annotation.</title>
        <authorList>
            <consortium name="The Broad Institute Genomics Platform"/>
            <consortium name="The Broad Institute Genome Sequencing Center for Infectious Disease"/>
            <person name="Wu L."/>
            <person name="Ma J."/>
        </authorList>
    </citation>
    <scope>NUCLEOTIDE SEQUENCE [LARGE SCALE GENOMIC DNA]</scope>
    <source>
        <strain evidence="11">CCM 7132</strain>
    </source>
</reference>
<proteinExistence type="predicted"/>
<dbReference type="PROSITE" id="PS00152">
    <property type="entry name" value="ATPASE_ALPHA_BETA"/>
    <property type="match status" value="1"/>
</dbReference>
<gene>
    <name evidence="10" type="primary">fliI</name>
    <name evidence="10" type="ORF">GCM10007207_00310</name>
</gene>
<dbReference type="Pfam" id="PF18269">
    <property type="entry name" value="T3SS_ATPase_C"/>
    <property type="match status" value="1"/>
</dbReference>
<keyword evidence="3" id="KW-0963">Cytoplasm</keyword>
<keyword evidence="6" id="KW-0653">Protein transport</keyword>
<comment type="caution">
    <text evidence="10">The sequence shown here is derived from an EMBL/GenBank/DDBJ whole genome shotgun (WGS) entry which is preliminary data.</text>
</comment>
<name>A0ABQ1L7A2_9PROT</name>
<evidence type="ECO:0000256" key="5">
    <source>
        <dbReference type="ARBA" id="ARBA00022840"/>
    </source>
</evidence>
<accession>A0ABQ1L7A2</accession>
<dbReference type="InterPro" id="IPR005714">
    <property type="entry name" value="ATPase_T3SS_FliI/YscN"/>
</dbReference>
<dbReference type="PANTHER" id="PTHR15184">
    <property type="entry name" value="ATP SYNTHASE"/>
    <property type="match status" value="1"/>
</dbReference>
<dbReference type="PANTHER" id="PTHR15184:SF9">
    <property type="entry name" value="SPI-1 TYPE 3 SECRETION SYSTEM ATPASE"/>
    <property type="match status" value="1"/>
</dbReference>
<keyword evidence="5" id="KW-0067">ATP-binding</keyword>
<dbReference type="Gene3D" id="3.40.50.12240">
    <property type="match status" value="1"/>
</dbReference>
<evidence type="ECO:0000256" key="3">
    <source>
        <dbReference type="ARBA" id="ARBA00022490"/>
    </source>
</evidence>
<evidence type="ECO:0000256" key="2">
    <source>
        <dbReference type="ARBA" id="ARBA00022448"/>
    </source>
</evidence>
<dbReference type="EMBL" id="BMCH01000001">
    <property type="protein sequence ID" value="GGC18992.1"/>
    <property type="molecule type" value="Genomic_DNA"/>
</dbReference>
<dbReference type="InterPro" id="IPR027417">
    <property type="entry name" value="P-loop_NTPase"/>
</dbReference>
<keyword evidence="2" id="KW-0813">Transport</keyword>
<evidence type="ECO:0000256" key="8">
    <source>
        <dbReference type="ARBA" id="ARBA00034006"/>
    </source>
</evidence>
<dbReference type="InterPro" id="IPR000194">
    <property type="entry name" value="ATPase_F1/V1/A1_a/bsu_nucl-bd"/>
</dbReference>
<evidence type="ECO:0000256" key="1">
    <source>
        <dbReference type="ARBA" id="ARBA00004496"/>
    </source>
</evidence>
<dbReference type="Pfam" id="PF02874">
    <property type="entry name" value="ATP-synt_ab_N"/>
    <property type="match status" value="1"/>
</dbReference>
<evidence type="ECO:0000259" key="9">
    <source>
        <dbReference type="SMART" id="SM00382"/>
    </source>
</evidence>
<dbReference type="NCBIfam" id="TIGR01026">
    <property type="entry name" value="fliI_yscN"/>
    <property type="match status" value="1"/>
</dbReference>
<comment type="subcellular location">
    <subcellularLocation>
        <location evidence="1">Cytoplasm</location>
    </subcellularLocation>
</comment>
<dbReference type="InterPro" id="IPR004100">
    <property type="entry name" value="ATPase_F1/V1/A1_a/bsu_N"/>
</dbReference>
<evidence type="ECO:0000313" key="10">
    <source>
        <dbReference type="EMBL" id="GGC18992.1"/>
    </source>
</evidence>
<dbReference type="Proteomes" id="UP000637769">
    <property type="component" value="Unassembled WGS sequence"/>
</dbReference>
<dbReference type="InterPro" id="IPR003593">
    <property type="entry name" value="AAA+_ATPase"/>
</dbReference>
<dbReference type="SMART" id="SM00382">
    <property type="entry name" value="AAA"/>
    <property type="match status" value="1"/>
</dbReference>
<evidence type="ECO:0000256" key="7">
    <source>
        <dbReference type="ARBA" id="ARBA00022967"/>
    </source>
</evidence>
<dbReference type="InterPro" id="IPR020003">
    <property type="entry name" value="ATPase_a/bsu_AS"/>
</dbReference>
<dbReference type="InterPro" id="IPR050053">
    <property type="entry name" value="ATPase_alpha/beta_chains"/>
</dbReference>
<keyword evidence="11" id="KW-1185">Reference proteome</keyword>
<evidence type="ECO:0000256" key="6">
    <source>
        <dbReference type="ARBA" id="ARBA00022927"/>
    </source>
</evidence>
<dbReference type="SUPFAM" id="SSF52540">
    <property type="entry name" value="P-loop containing nucleoside triphosphate hydrolases"/>
    <property type="match status" value="1"/>
</dbReference>
<dbReference type="Pfam" id="PF00006">
    <property type="entry name" value="ATP-synt_ab"/>
    <property type="match status" value="1"/>
</dbReference>
<comment type="catalytic activity">
    <reaction evidence="8">
        <text>ATP + H2O + cellular proteinSide 1 = ADP + phosphate + cellular proteinSide 2.</text>
        <dbReference type="EC" id="7.4.2.8"/>
    </reaction>
</comment>
<sequence length="491" mass="52393">MISPQNGTASLDMMSPLDPHAPEGGFFADMMAELRAITDGTHVSLEDLPIATLEGRIAGVIGLSVTLEGMSHFTGIGDRVALLGLDGRSTDAEIIGFRGERAIAMPFGPLDGLGAGCRALFHIHATNHRQLKTGATLTLNDGLIGRVIDPMGRPIDGKAPVSPKGVDCNLRAKPPEAALRARLGPRLTLGVSALDLFATCREGQRLGLFAGSGVGKSTLMGMLARNSDCDVAVIALVGERGREVREFLEDDLGPEGLAKAIVVVATSDSPPLMRREAAYTATTIAEYFRDQGKSVLILMDSVTRFCHALREIGLSSGEPPATRGYPPSVFAELPRLLERAGPGLPLKDKPAGQITAIYSVLVEGDDHNEPVADAVRGILDGHVVMDRRIAEAGRYPAINVLRSLSRTASGCNSVEENHLIQEARAILAVWEDIQDVVQLGAYREGNDARSDMALRIAPQLDILLRQARSEDRTLEDSFLALRNILASQGAL</sequence>
<evidence type="ECO:0000313" key="11">
    <source>
        <dbReference type="Proteomes" id="UP000637769"/>
    </source>
</evidence>
<dbReference type="InterPro" id="IPR040627">
    <property type="entry name" value="T3SS_ATPase_C"/>
</dbReference>
<evidence type="ECO:0000256" key="4">
    <source>
        <dbReference type="ARBA" id="ARBA00022741"/>
    </source>
</evidence>
<organism evidence="10 11">
    <name type="scientific">Asaia siamensis</name>
    <dbReference type="NCBI Taxonomy" id="110479"/>
    <lineage>
        <taxon>Bacteria</taxon>
        <taxon>Pseudomonadati</taxon>
        <taxon>Pseudomonadota</taxon>
        <taxon>Alphaproteobacteria</taxon>
        <taxon>Acetobacterales</taxon>
        <taxon>Acetobacteraceae</taxon>
        <taxon>Asaia</taxon>
    </lineage>
</organism>
<feature type="domain" description="AAA+ ATPase" evidence="9">
    <location>
        <begin position="202"/>
        <end position="390"/>
    </location>
</feature>
<keyword evidence="7" id="KW-1278">Translocase</keyword>